<sequence>MFSGLYGSSCFSARKKTPTALSPFTTVRQL</sequence>
<proteinExistence type="predicted"/>
<protein>
    <submittedName>
        <fullName evidence="1">Uncharacterized protein</fullName>
    </submittedName>
</protein>
<dbReference type="Proteomes" id="UP000030663">
    <property type="component" value="Unassembled WGS sequence"/>
</dbReference>
<accession>X0BC44</accession>
<evidence type="ECO:0000313" key="2">
    <source>
        <dbReference type="Proteomes" id="UP000030663"/>
    </source>
</evidence>
<organism evidence="1 2">
    <name type="scientific">Fusarium oxysporum f. sp. raphani 54005</name>
    <dbReference type="NCBI Taxonomy" id="1089458"/>
    <lineage>
        <taxon>Eukaryota</taxon>
        <taxon>Fungi</taxon>
        <taxon>Dikarya</taxon>
        <taxon>Ascomycota</taxon>
        <taxon>Pezizomycotina</taxon>
        <taxon>Sordariomycetes</taxon>
        <taxon>Hypocreomycetidae</taxon>
        <taxon>Hypocreales</taxon>
        <taxon>Nectriaceae</taxon>
        <taxon>Fusarium</taxon>
        <taxon>Fusarium oxysporum species complex</taxon>
    </lineage>
</organism>
<dbReference type="AlphaFoldDB" id="X0BC44"/>
<dbReference type="EMBL" id="KI979612">
    <property type="protein sequence ID" value="EXK76079.1"/>
    <property type="molecule type" value="Genomic_DNA"/>
</dbReference>
<gene>
    <name evidence="1" type="ORF">FOQG_19162</name>
</gene>
<keyword evidence="2" id="KW-1185">Reference proteome</keyword>
<reference evidence="1 2" key="1">
    <citation type="submission" date="2011-11" db="EMBL/GenBank/DDBJ databases">
        <title>The Genome Sequence of Fusarium oxysporum PHW815.</title>
        <authorList>
            <consortium name="The Broad Institute Genome Sequencing Platform"/>
            <person name="Ma L.-J."/>
            <person name="Gale L.R."/>
            <person name="Schwartz D.C."/>
            <person name="Zhou S."/>
            <person name="Corby-Kistler H."/>
            <person name="Young S.K."/>
            <person name="Zeng Q."/>
            <person name="Gargeya S."/>
            <person name="Fitzgerald M."/>
            <person name="Haas B."/>
            <person name="Abouelleil A."/>
            <person name="Alvarado L."/>
            <person name="Arachchi H.M."/>
            <person name="Berlin A."/>
            <person name="Brown A."/>
            <person name="Chapman S.B."/>
            <person name="Chen Z."/>
            <person name="Dunbar C."/>
            <person name="Freedman E."/>
            <person name="Gearin G."/>
            <person name="Goldberg J."/>
            <person name="Griggs A."/>
            <person name="Gujja S."/>
            <person name="Heiman D."/>
            <person name="Howarth C."/>
            <person name="Larson L."/>
            <person name="Lui A."/>
            <person name="MacDonald P.J.P."/>
            <person name="Montmayeur A."/>
            <person name="Murphy C."/>
            <person name="Neiman D."/>
            <person name="Pearson M."/>
            <person name="Priest M."/>
            <person name="Roberts A."/>
            <person name="Saif S."/>
            <person name="Shea T."/>
            <person name="Shenoy N."/>
            <person name="Sisk P."/>
            <person name="Stolte C."/>
            <person name="Sykes S."/>
            <person name="Wortman J."/>
            <person name="Nusbaum C."/>
            <person name="Birren B."/>
        </authorList>
    </citation>
    <scope>NUCLEOTIDE SEQUENCE [LARGE SCALE GENOMIC DNA]</scope>
    <source>
        <strain evidence="1 2">54005</strain>
    </source>
</reference>
<evidence type="ECO:0000313" key="1">
    <source>
        <dbReference type="EMBL" id="EXK76079.1"/>
    </source>
</evidence>
<name>X0BC44_FUSOX</name>
<dbReference type="HOGENOM" id="CLU_3406470_0_0_1"/>